<gene>
    <name evidence="1" type="ORF">UFOPK2242_00673</name>
</gene>
<dbReference type="SUPFAM" id="SSF53756">
    <property type="entry name" value="UDP-Glycosyltransferase/glycogen phosphorylase"/>
    <property type="match status" value="1"/>
</dbReference>
<reference evidence="1" key="1">
    <citation type="submission" date="2020-05" db="EMBL/GenBank/DDBJ databases">
        <authorList>
            <person name="Chiriac C."/>
            <person name="Salcher M."/>
            <person name="Ghai R."/>
            <person name="Kavagutti S V."/>
        </authorList>
    </citation>
    <scope>NUCLEOTIDE SEQUENCE</scope>
</reference>
<protein>
    <submittedName>
        <fullName evidence="1">Unannotated protein</fullName>
    </submittedName>
</protein>
<name>A0A6J6L1I1_9ZZZZ</name>
<dbReference type="Gene3D" id="3.40.50.2000">
    <property type="entry name" value="Glycogen Phosphorylase B"/>
    <property type="match status" value="2"/>
</dbReference>
<dbReference type="AlphaFoldDB" id="A0A6J6L1I1"/>
<sequence>MPPDHPAAWSKAILDILTDNTFSDELRARGPKRAAMFSWEASALAHFKAYQNAIDSHLDRQRGLLP</sequence>
<accession>A0A6J6L1I1</accession>
<evidence type="ECO:0000313" key="1">
    <source>
        <dbReference type="EMBL" id="CAB4655867.1"/>
    </source>
</evidence>
<organism evidence="1">
    <name type="scientific">freshwater metagenome</name>
    <dbReference type="NCBI Taxonomy" id="449393"/>
    <lineage>
        <taxon>unclassified sequences</taxon>
        <taxon>metagenomes</taxon>
        <taxon>ecological metagenomes</taxon>
    </lineage>
</organism>
<proteinExistence type="predicted"/>
<dbReference type="EMBL" id="CAEZWM010000066">
    <property type="protein sequence ID" value="CAB4655867.1"/>
    <property type="molecule type" value="Genomic_DNA"/>
</dbReference>